<gene>
    <name evidence="2" type="ORF">DSM106044_03873</name>
</gene>
<proteinExistence type="predicted"/>
<evidence type="ECO:0000313" key="3">
    <source>
        <dbReference type="Proteomes" id="UP000306509"/>
    </source>
</evidence>
<feature type="chain" id="PRO_5020923590" evidence="1">
    <location>
        <begin position="27"/>
        <end position="202"/>
    </location>
</feature>
<dbReference type="AlphaFoldDB" id="A0A4U8Q4V0"/>
<dbReference type="EMBL" id="QGQD01000072">
    <property type="protein sequence ID" value="TLC99273.1"/>
    <property type="molecule type" value="Genomic_DNA"/>
</dbReference>
<accession>A0A4U8Q4V0</accession>
<keyword evidence="3" id="KW-1185">Reference proteome</keyword>
<comment type="caution">
    <text evidence="2">The sequence shown here is derived from an EMBL/GenBank/DDBJ whole genome shotgun (WGS) entry which is preliminary data.</text>
</comment>
<reference evidence="2 3" key="1">
    <citation type="journal article" date="2019" name="Anaerobe">
        <title>Detection of Robinsoniella peoriensis in multiple bone samples of a trauma patient.</title>
        <authorList>
            <person name="Schrottner P."/>
            <person name="Hartwich K."/>
            <person name="Bunk B."/>
            <person name="Schober I."/>
            <person name="Helbig S."/>
            <person name="Rudolph W.W."/>
            <person name="Gunzer F."/>
        </authorList>
    </citation>
    <scope>NUCLEOTIDE SEQUENCE [LARGE SCALE GENOMIC DNA]</scope>
    <source>
        <strain evidence="2 3">DSM 106044</strain>
    </source>
</reference>
<dbReference type="Proteomes" id="UP000306509">
    <property type="component" value="Unassembled WGS sequence"/>
</dbReference>
<protein>
    <submittedName>
        <fullName evidence="2">Uncharacterized protein</fullName>
    </submittedName>
</protein>
<organism evidence="2 3">
    <name type="scientific">Robinsoniella peoriensis</name>
    <dbReference type="NCBI Taxonomy" id="180332"/>
    <lineage>
        <taxon>Bacteria</taxon>
        <taxon>Bacillati</taxon>
        <taxon>Bacillota</taxon>
        <taxon>Clostridia</taxon>
        <taxon>Lachnospirales</taxon>
        <taxon>Lachnospiraceae</taxon>
        <taxon>Robinsoniella</taxon>
    </lineage>
</organism>
<evidence type="ECO:0000313" key="2">
    <source>
        <dbReference type="EMBL" id="TLC99273.1"/>
    </source>
</evidence>
<keyword evidence="1" id="KW-0732">Signal</keyword>
<dbReference type="RefSeq" id="WP_044297091.1">
    <property type="nucleotide sequence ID" value="NZ_JTGN01000014.1"/>
</dbReference>
<evidence type="ECO:0000256" key="1">
    <source>
        <dbReference type="SAM" id="SignalP"/>
    </source>
</evidence>
<sequence length="202" mass="22164" precursor="true">MRTLKKIIMLVFCIFMIINSKNVALASDNIDEQPDTIIETKKIYNTIPLDDVSEENEINSLFKKGSRPKKWVVYDVKIKNAEWTDTSQKLVVVKAVNGSSVTASATATKSGTWNANVSVSKGTVSAAIGYSATQSFSISGSATGNIPKGYKLATARAYPIYEVRSFKVKLVHSLLPSTIYKKGSGTAKKPIGIDIRFEYKKK</sequence>
<feature type="signal peptide" evidence="1">
    <location>
        <begin position="1"/>
        <end position="26"/>
    </location>
</feature>
<name>A0A4U8Q4V0_9FIRM</name>